<protein>
    <submittedName>
        <fullName evidence="1">Uncharacterized protein</fullName>
    </submittedName>
</protein>
<keyword evidence="2" id="KW-1185">Reference proteome</keyword>
<proteinExistence type="predicted"/>
<evidence type="ECO:0000313" key="2">
    <source>
        <dbReference type="Proteomes" id="UP000010412"/>
    </source>
</evidence>
<accession>A0ABN0IMQ0</accession>
<reference evidence="1 2" key="1">
    <citation type="submission" date="2012-05" db="EMBL/GenBank/DDBJ databases">
        <authorList>
            <person name="Weinstock G."/>
            <person name="Sodergren E."/>
            <person name="Lobos E.A."/>
            <person name="Fulton L."/>
            <person name="Fulton R."/>
            <person name="Courtney L."/>
            <person name="Fronick C."/>
            <person name="O'Laughlin M."/>
            <person name="Godfrey J."/>
            <person name="Wilson R.M."/>
            <person name="Miner T."/>
            <person name="Farmer C."/>
            <person name="Delehaunty K."/>
            <person name="Cordes M."/>
            <person name="Minx P."/>
            <person name="Tomlinson C."/>
            <person name="Chen J."/>
            <person name="Wollam A."/>
            <person name="Pepin K.H."/>
            <person name="Bhonagiri V."/>
            <person name="Zhang X."/>
            <person name="Suruliraj S."/>
            <person name="Warren W."/>
            <person name="Mitreva M."/>
            <person name="Mardis E.R."/>
            <person name="Wilson R.K."/>
        </authorList>
    </citation>
    <scope>NUCLEOTIDE SEQUENCE [LARGE SCALE GENOMIC DNA]</scope>
    <source>
        <strain evidence="1 2">KON</strain>
    </source>
</reference>
<dbReference type="EMBL" id="AMEX01000005">
    <property type="protein sequence ID" value="EKY21016.1"/>
    <property type="molecule type" value="Genomic_DNA"/>
</dbReference>
<gene>
    <name evidence="1" type="ORF">HMPREF0870_00241</name>
</gene>
<evidence type="ECO:0000313" key="1">
    <source>
        <dbReference type="EMBL" id="EKY21016.1"/>
    </source>
</evidence>
<sequence>MTNKVNLSLFFIDRNVKLYNKFDLVKMCHVLIIVLHSSRLAKERF</sequence>
<comment type="caution">
    <text evidence="1">The sequence shown here is derived from an EMBL/GenBank/DDBJ whole genome shotgun (WGS) entry which is preliminary data.</text>
</comment>
<name>A0ABN0IMQ0_9FIRM</name>
<dbReference type="Proteomes" id="UP000010412">
    <property type="component" value="Unassembled WGS sequence"/>
</dbReference>
<organism evidence="1 2">
    <name type="scientific">Veillonella atypica KON</name>
    <dbReference type="NCBI Taxonomy" id="1128111"/>
    <lineage>
        <taxon>Bacteria</taxon>
        <taxon>Bacillati</taxon>
        <taxon>Bacillota</taxon>
        <taxon>Negativicutes</taxon>
        <taxon>Veillonellales</taxon>
        <taxon>Veillonellaceae</taxon>
        <taxon>Veillonella</taxon>
    </lineage>
</organism>